<accession>A0ABX9G441</accession>
<evidence type="ECO:0000259" key="1">
    <source>
        <dbReference type="Pfam" id="PF19835"/>
    </source>
</evidence>
<evidence type="ECO:0000313" key="2">
    <source>
        <dbReference type="EMBL" id="RBP13421.1"/>
    </source>
</evidence>
<dbReference type="EMBL" id="QNRL01000002">
    <property type="protein sequence ID" value="RBP13421.1"/>
    <property type="molecule type" value="Genomic_DNA"/>
</dbReference>
<protein>
    <recommendedName>
        <fullName evidence="1">Putative endonuclease SegE-like GIY-YIG domain-containing protein</fullName>
    </recommendedName>
</protein>
<dbReference type="RefSeq" id="WP_113857406.1">
    <property type="nucleotide sequence ID" value="NZ_QNRL01000002.1"/>
</dbReference>
<comment type="caution">
    <text evidence="2">The sequence shown here is derived from an EMBL/GenBank/DDBJ whole genome shotgun (WGS) entry which is preliminary data.</text>
</comment>
<dbReference type="Pfam" id="PF19835">
    <property type="entry name" value="SegE_GIY-YIG"/>
    <property type="match status" value="1"/>
</dbReference>
<feature type="domain" description="Putative endonuclease SegE-like GIY-YIG" evidence="1">
    <location>
        <begin position="13"/>
        <end position="113"/>
    </location>
</feature>
<name>A0ABX9G441_9ENTR</name>
<keyword evidence="3" id="KW-1185">Reference proteome</keyword>
<evidence type="ECO:0000313" key="3">
    <source>
        <dbReference type="Proteomes" id="UP000253201"/>
    </source>
</evidence>
<proteinExistence type="predicted"/>
<sequence>MEWEIYDLDTWDIKDIDSGQYAAFVYLMQLDNGTWYIGMKQIYKGVKDIKKLKASTKQSNWKEYTSSSKTVNSLIEAGEDYRKYILWCFPTTNQASIVETALIATTGLLPNNLNKAILTKARLPANDTEALKLFNIIKVLIEALR</sequence>
<dbReference type="InterPro" id="IPR045566">
    <property type="entry name" value="SegE-like_GIY-YIG"/>
</dbReference>
<gene>
    <name evidence="2" type="ORF">DFQ50_102154</name>
</gene>
<organism evidence="2 3">
    <name type="scientific">Pseudocitrobacter faecalis</name>
    <dbReference type="NCBI Taxonomy" id="1398493"/>
    <lineage>
        <taxon>Bacteria</taxon>
        <taxon>Pseudomonadati</taxon>
        <taxon>Pseudomonadota</taxon>
        <taxon>Gammaproteobacteria</taxon>
        <taxon>Enterobacterales</taxon>
        <taxon>Enterobacteriaceae</taxon>
        <taxon>Pseudocitrobacter</taxon>
    </lineage>
</organism>
<reference evidence="2 3" key="1">
    <citation type="submission" date="2018-06" db="EMBL/GenBank/DDBJ databases">
        <title>Genomic Encyclopedia of Type Strains, Phase IV (KMG-IV): sequencing the most valuable type-strain genomes for metagenomic binning, comparative biology and taxonomic classification.</title>
        <authorList>
            <person name="Goeker M."/>
        </authorList>
    </citation>
    <scope>NUCLEOTIDE SEQUENCE [LARGE SCALE GENOMIC DNA]</scope>
    <source>
        <strain evidence="2 3">DSM 27453</strain>
    </source>
</reference>
<dbReference type="Proteomes" id="UP000253201">
    <property type="component" value="Unassembled WGS sequence"/>
</dbReference>